<evidence type="ECO:0000313" key="2">
    <source>
        <dbReference type="EMBL" id="CAF3602263.1"/>
    </source>
</evidence>
<sequence>MKTYKHIELIQLSDIKSLFDINLLSLTINETEQFGVLSSIEGQTYQLVFGVINENIITNTHFKKEKGNHSSQSYFIDSMSSLSSISTLSNSIHHHGNNKIHSSFIRTLLKNSEADSD</sequence>
<dbReference type="EMBL" id="CAJOAX010000498">
    <property type="protein sequence ID" value="CAF3602263.1"/>
    <property type="molecule type" value="Genomic_DNA"/>
</dbReference>
<name>A0A818JHM4_9BILA</name>
<comment type="caution">
    <text evidence="1">The sequence shown here is derived from an EMBL/GenBank/DDBJ whole genome shotgun (WGS) entry which is preliminary data.</text>
</comment>
<evidence type="ECO:0000313" key="3">
    <source>
        <dbReference type="Proteomes" id="UP000663874"/>
    </source>
</evidence>
<evidence type="ECO:0000313" key="1">
    <source>
        <dbReference type="EMBL" id="CAF3542077.1"/>
    </source>
</evidence>
<dbReference type="Proteomes" id="UP000663823">
    <property type="component" value="Unassembled WGS sequence"/>
</dbReference>
<dbReference type="Proteomes" id="UP000663874">
    <property type="component" value="Unassembled WGS sequence"/>
</dbReference>
<organism evidence="1 3">
    <name type="scientific">Rotaria sordida</name>
    <dbReference type="NCBI Taxonomy" id="392033"/>
    <lineage>
        <taxon>Eukaryota</taxon>
        <taxon>Metazoa</taxon>
        <taxon>Spiralia</taxon>
        <taxon>Gnathifera</taxon>
        <taxon>Rotifera</taxon>
        <taxon>Eurotatoria</taxon>
        <taxon>Bdelloidea</taxon>
        <taxon>Philodinida</taxon>
        <taxon>Philodinidae</taxon>
        <taxon>Rotaria</taxon>
    </lineage>
</organism>
<gene>
    <name evidence="1" type="ORF">FNK824_LOCUS516</name>
    <name evidence="2" type="ORF">OTI717_LOCUS6868</name>
</gene>
<dbReference type="AlphaFoldDB" id="A0A818JHM4"/>
<reference evidence="1" key="1">
    <citation type="submission" date="2021-02" db="EMBL/GenBank/DDBJ databases">
        <authorList>
            <person name="Nowell W R."/>
        </authorList>
    </citation>
    <scope>NUCLEOTIDE SEQUENCE</scope>
</reference>
<accession>A0A818JHM4</accession>
<proteinExistence type="predicted"/>
<dbReference type="EMBL" id="CAJOBE010000021">
    <property type="protein sequence ID" value="CAF3542077.1"/>
    <property type="molecule type" value="Genomic_DNA"/>
</dbReference>
<protein>
    <submittedName>
        <fullName evidence="1">Uncharacterized protein</fullName>
    </submittedName>
</protein>